<feature type="compositionally biased region" description="Low complexity" evidence="1">
    <location>
        <begin position="53"/>
        <end position="68"/>
    </location>
</feature>
<comment type="caution">
    <text evidence="2">The sequence shown here is derived from an EMBL/GenBank/DDBJ whole genome shotgun (WGS) entry which is preliminary data.</text>
</comment>
<gene>
    <name evidence="2" type="ORF">H6P81_013253</name>
</gene>
<evidence type="ECO:0000313" key="2">
    <source>
        <dbReference type="EMBL" id="KAG9447125.1"/>
    </source>
</evidence>
<name>A0AAV7EE87_ARIFI</name>
<protein>
    <submittedName>
        <fullName evidence="2">Uncharacterized protein</fullName>
    </submittedName>
</protein>
<feature type="region of interest" description="Disordered" evidence="1">
    <location>
        <begin position="82"/>
        <end position="104"/>
    </location>
</feature>
<dbReference type="AlphaFoldDB" id="A0AAV7EE87"/>
<dbReference type="Proteomes" id="UP000825729">
    <property type="component" value="Unassembled WGS sequence"/>
</dbReference>
<dbReference type="EMBL" id="JAINDJ010000005">
    <property type="protein sequence ID" value="KAG9447125.1"/>
    <property type="molecule type" value="Genomic_DNA"/>
</dbReference>
<sequence>MQKAASGPSKGKGKAKAATTLRPPSAGGASAQLMVLSLPAPKDSSAKKRKAAPAKGTPKTSSTMALASATTLASSRAAAMTSISSAPAKRKPISQKSIIQKKPATKPINFSSQTVLKQRSGPPMQSKCVTIIPFVETLQSTSFVTVTTWVVESTSVEGAPVIEVNDESPRPVETIARFACKSHLTQRNADGSITAFVGEQTLPPLTHPIPAIEAWLLSFVVRDTRGKEPLVDNHVGFDTSTLGK</sequence>
<keyword evidence="3" id="KW-1185">Reference proteome</keyword>
<accession>A0AAV7EE87</accession>
<organism evidence="2 3">
    <name type="scientific">Aristolochia fimbriata</name>
    <name type="common">White veined hardy Dutchman's pipe vine</name>
    <dbReference type="NCBI Taxonomy" id="158543"/>
    <lineage>
        <taxon>Eukaryota</taxon>
        <taxon>Viridiplantae</taxon>
        <taxon>Streptophyta</taxon>
        <taxon>Embryophyta</taxon>
        <taxon>Tracheophyta</taxon>
        <taxon>Spermatophyta</taxon>
        <taxon>Magnoliopsida</taxon>
        <taxon>Magnoliidae</taxon>
        <taxon>Piperales</taxon>
        <taxon>Aristolochiaceae</taxon>
        <taxon>Aristolochia</taxon>
    </lineage>
</organism>
<feature type="region of interest" description="Disordered" evidence="1">
    <location>
        <begin position="1"/>
        <end position="68"/>
    </location>
</feature>
<evidence type="ECO:0000313" key="3">
    <source>
        <dbReference type="Proteomes" id="UP000825729"/>
    </source>
</evidence>
<proteinExistence type="predicted"/>
<evidence type="ECO:0000256" key="1">
    <source>
        <dbReference type="SAM" id="MobiDB-lite"/>
    </source>
</evidence>
<reference evidence="2 3" key="1">
    <citation type="submission" date="2021-07" db="EMBL/GenBank/DDBJ databases">
        <title>The Aristolochia fimbriata genome: insights into angiosperm evolution, floral development and chemical biosynthesis.</title>
        <authorList>
            <person name="Jiao Y."/>
        </authorList>
    </citation>
    <scope>NUCLEOTIDE SEQUENCE [LARGE SCALE GENOMIC DNA]</scope>
    <source>
        <strain evidence="2">IBCAS-2021</strain>
        <tissue evidence="2">Leaf</tissue>
    </source>
</reference>